<evidence type="ECO:0000259" key="4">
    <source>
        <dbReference type="SMART" id="SM00967"/>
    </source>
</evidence>
<gene>
    <name evidence="5" type="ORF">DES39_1648</name>
</gene>
<feature type="compositionally biased region" description="Basic and acidic residues" evidence="3">
    <location>
        <begin position="25"/>
        <end position="44"/>
    </location>
</feature>
<keyword evidence="2 5" id="KW-0808">Transferase</keyword>
<feature type="domain" description="RNA 2-O ribose methyltransferase substrate binding" evidence="4">
    <location>
        <begin position="128"/>
        <end position="203"/>
    </location>
</feature>
<dbReference type="InterPro" id="IPR001537">
    <property type="entry name" value="SpoU_MeTrfase"/>
</dbReference>
<evidence type="ECO:0000313" key="6">
    <source>
        <dbReference type="Proteomes" id="UP000278542"/>
    </source>
</evidence>
<keyword evidence="6" id="KW-1185">Reference proteome</keyword>
<dbReference type="EMBL" id="RBWY01000003">
    <property type="protein sequence ID" value="RKS85139.1"/>
    <property type="molecule type" value="Genomic_DNA"/>
</dbReference>
<evidence type="ECO:0000256" key="1">
    <source>
        <dbReference type="ARBA" id="ARBA00022603"/>
    </source>
</evidence>
<dbReference type="Gene3D" id="3.40.1280.10">
    <property type="match status" value="1"/>
</dbReference>
<evidence type="ECO:0000256" key="2">
    <source>
        <dbReference type="ARBA" id="ARBA00022679"/>
    </source>
</evidence>
<dbReference type="Pfam" id="PF00588">
    <property type="entry name" value="SpoU_methylase"/>
    <property type="match status" value="1"/>
</dbReference>
<keyword evidence="1 5" id="KW-0489">Methyltransferase</keyword>
<reference evidence="5 6" key="1">
    <citation type="submission" date="2018-10" db="EMBL/GenBank/DDBJ databases">
        <title>Genomic Encyclopedia of Type Strains, Phase IV (KMG-IV): sequencing the most valuable type-strain genomes for metagenomic binning, comparative biology and taxonomic classification.</title>
        <authorList>
            <person name="Goeker M."/>
        </authorList>
    </citation>
    <scope>NUCLEOTIDE SEQUENCE [LARGE SCALE GENOMIC DNA]</scope>
    <source>
        <strain evidence="5 6">DSM 22228</strain>
    </source>
</reference>
<dbReference type="InterPro" id="IPR004441">
    <property type="entry name" value="rRNA_MeTrfase_TrmH"/>
</dbReference>
<evidence type="ECO:0000256" key="3">
    <source>
        <dbReference type="SAM" id="MobiDB-lite"/>
    </source>
</evidence>
<dbReference type="SUPFAM" id="SSF55315">
    <property type="entry name" value="L30e-like"/>
    <property type="match status" value="1"/>
</dbReference>
<dbReference type="InterPro" id="IPR013123">
    <property type="entry name" value="SpoU_subst-bd"/>
</dbReference>
<dbReference type="NCBIfam" id="NF008117">
    <property type="entry name" value="PRK10864.1"/>
    <property type="match status" value="1"/>
</dbReference>
<protein>
    <submittedName>
        <fullName evidence="5">TrmH RNA methyltransferase</fullName>
    </submittedName>
</protein>
<evidence type="ECO:0000313" key="5">
    <source>
        <dbReference type="EMBL" id="RKS85139.1"/>
    </source>
</evidence>
<organism evidence="5 6">
    <name type="scientific">Orbus hercynius</name>
    <dbReference type="NCBI Taxonomy" id="593135"/>
    <lineage>
        <taxon>Bacteria</taxon>
        <taxon>Pseudomonadati</taxon>
        <taxon>Pseudomonadota</taxon>
        <taxon>Gammaproteobacteria</taxon>
        <taxon>Orbales</taxon>
        <taxon>Orbaceae</taxon>
        <taxon>Orbus</taxon>
    </lineage>
</organism>
<dbReference type="OrthoDB" id="9785673at2"/>
<dbReference type="InterPro" id="IPR029064">
    <property type="entry name" value="Ribosomal_eL30-like_sf"/>
</dbReference>
<dbReference type="GO" id="GO:0008173">
    <property type="term" value="F:RNA methyltransferase activity"/>
    <property type="evidence" value="ECO:0007669"/>
    <property type="project" value="InterPro"/>
</dbReference>
<proteinExistence type="predicted"/>
<dbReference type="GO" id="GO:0006396">
    <property type="term" value="P:RNA processing"/>
    <property type="evidence" value="ECO:0007669"/>
    <property type="project" value="InterPro"/>
</dbReference>
<dbReference type="Proteomes" id="UP000278542">
    <property type="component" value="Unassembled WGS sequence"/>
</dbReference>
<dbReference type="RefSeq" id="WP_121145295.1">
    <property type="nucleotide sequence ID" value="NZ_RBWY01000003.1"/>
</dbReference>
<dbReference type="GO" id="GO:0032259">
    <property type="term" value="P:methylation"/>
    <property type="evidence" value="ECO:0007669"/>
    <property type="project" value="UniProtKB-KW"/>
</dbReference>
<dbReference type="PANTHER" id="PTHR46429">
    <property type="entry name" value="23S RRNA (GUANOSINE-2'-O-)-METHYLTRANSFERASE RLMB"/>
    <property type="match status" value="1"/>
</dbReference>
<dbReference type="PANTHER" id="PTHR46429:SF2">
    <property type="entry name" value="TRNA_RRNA METHYLTRANSFERASE"/>
    <property type="match status" value="1"/>
</dbReference>
<dbReference type="InterPro" id="IPR029026">
    <property type="entry name" value="tRNA_m1G_MTases_N"/>
</dbReference>
<dbReference type="GO" id="GO:0005829">
    <property type="term" value="C:cytosol"/>
    <property type="evidence" value="ECO:0007669"/>
    <property type="project" value="TreeGrafter"/>
</dbReference>
<dbReference type="AlphaFoldDB" id="A0A495RCQ3"/>
<comment type="caution">
    <text evidence="5">The sequence shown here is derived from an EMBL/GenBank/DDBJ whole genome shotgun (WGS) entry which is preliminary data.</text>
</comment>
<feature type="region of interest" description="Disordered" evidence="3">
    <location>
        <begin position="1"/>
        <end position="93"/>
    </location>
</feature>
<dbReference type="GO" id="GO:0003723">
    <property type="term" value="F:RNA binding"/>
    <property type="evidence" value="ECO:0007669"/>
    <property type="project" value="InterPro"/>
</dbReference>
<dbReference type="SUPFAM" id="SSF75217">
    <property type="entry name" value="alpha/beta knot"/>
    <property type="match status" value="1"/>
</dbReference>
<dbReference type="Pfam" id="PF08032">
    <property type="entry name" value="SpoU_sub_bind"/>
    <property type="match status" value="1"/>
</dbReference>
<dbReference type="InterPro" id="IPR029028">
    <property type="entry name" value="Alpha/beta_knot_MTases"/>
</dbReference>
<dbReference type="SMART" id="SM00967">
    <property type="entry name" value="SpoU_sub_bind"/>
    <property type="match status" value="1"/>
</dbReference>
<accession>A0A495RCQ3</accession>
<feature type="compositionally biased region" description="Low complexity" evidence="3">
    <location>
        <begin position="1"/>
        <end position="11"/>
    </location>
</feature>
<name>A0A495RCQ3_9GAMM</name>
<sequence>MSDNESSNNSSSKDKVKPAIFYAQKSKEDKPKRQNDKRDFDKPRSNSRGGYGKNPDKSRAEKGYSGNRQASDSRIETFKPRAKKPMMQEGDSPWKARVNRTEHLPTYDTTVKPEIEHNSKRQRKEETLVYSENSCKAVFAKRPEAIIKAFFLQEKTFEFKALIAHLVEHRLGYDVISDEEMTKIAQTPHHGGICLIVKKRQSQLVAEYLSANGQLKQDCVLAIDDINNPHNLGGIARTTAFFDVNALLLRKPELLDNGAAMRVAEGGCEAINLIKADDFVASIDQFKQQGYQIIALLPCKVSSLKAETFEKVTIKTKIVFVVFQQINTKLAALADDIVYLPGSEAMAALNISVLTGIMLAKWKAFSHRD</sequence>